<feature type="domain" description="Carrier" evidence="4">
    <location>
        <begin position="966"/>
        <end position="1040"/>
    </location>
</feature>
<organism evidence="5 6">
    <name type="scientific">Actinokineospora xionganensis</name>
    <dbReference type="NCBI Taxonomy" id="2684470"/>
    <lineage>
        <taxon>Bacteria</taxon>
        <taxon>Bacillati</taxon>
        <taxon>Actinomycetota</taxon>
        <taxon>Actinomycetes</taxon>
        <taxon>Pseudonocardiales</taxon>
        <taxon>Pseudonocardiaceae</taxon>
        <taxon>Actinokineospora</taxon>
    </lineage>
</organism>
<dbReference type="Pfam" id="PF00550">
    <property type="entry name" value="PP-binding"/>
    <property type="match status" value="2"/>
</dbReference>
<dbReference type="PANTHER" id="PTHR45527:SF1">
    <property type="entry name" value="FATTY ACID SYNTHASE"/>
    <property type="match status" value="1"/>
</dbReference>
<dbReference type="InterPro" id="IPR009081">
    <property type="entry name" value="PP-bd_ACP"/>
</dbReference>
<protein>
    <submittedName>
        <fullName evidence="5">Amino acid adenylation domain-containing protein</fullName>
    </submittedName>
</protein>
<dbReference type="InterPro" id="IPR020806">
    <property type="entry name" value="PKS_PP-bd"/>
</dbReference>
<dbReference type="SUPFAM" id="SSF52777">
    <property type="entry name" value="CoA-dependent acyltransferases"/>
    <property type="match status" value="4"/>
</dbReference>
<dbReference type="Gene3D" id="3.40.50.1820">
    <property type="entry name" value="alpha/beta hydrolase"/>
    <property type="match status" value="1"/>
</dbReference>
<dbReference type="InterPro" id="IPR010071">
    <property type="entry name" value="AA_adenyl_dom"/>
</dbReference>
<proteinExistence type="predicted"/>
<dbReference type="PROSITE" id="PS00455">
    <property type="entry name" value="AMP_BINDING"/>
    <property type="match status" value="2"/>
</dbReference>
<feature type="domain" description="Carrier" evidence="4">
    <location>
        <begin position="1987"/>
        <end position="2062"/>
    </location>
</feature>
<dbReference type="InterPro" id="IPR023213">
    <property type="entry name" value="CAT-like_dom_sf"/>
</dbReference>
<dbReference type="Gene3D" id="3.30.300.30">
    <property type="match status" value="2"/>
</dbReference>
<dbReference type="Pfam" id="PF13193">
    <property type="entry name" value="AMP-binding_C"/>
    <property type="match status" value="2"/>
</dbReference>
<comment type="cofactor">
    <cofactor evidence="1">
        <name>pantetheine 4'-phosphate</name>
        <dbReference type="ChEBI" id="CHEBI:47942"/>
    </cofactor>
</comment>
<dbReference type="SUPFAM" id="SSF56801">
    <property type="entry name" value="Acetyl-CoA synthetase-like"/>
    <property type="match status" value="2"/>
</dbReference>
<dbReference type="EMBL" id="JABVED010000014">
    <property type="protein sequence ID" value="MBC6450153.1"/>
    <property type="molecule type" value="Genomic_DNA"/>
</dbReference>
<dbReference type="Pfam" id="PF00668">
    <property type="entry name" value="Condensation"/>
    <property type="match status" value="2"/>
</dbReference>
<keyword evidence="3" id="KW-0597">Phosphoprotein</keyword>
<dbReference type="SUPFAM" id="SSF53474">
    <property type="entry name" value="alpha/beta-Hydrolases"/>
    <property type="match status" value="1"/>
</dbReference>
<evidence type="ECO:0000313" key="5">
    <source>
        <dbReference type="EMBL" id="MBC6450153.1"/>
    </source>
</evidence>
<evidence type="ECO:0000256" key="2">
    <source>
        <dbReference type="ARBA" id="ARBA00022450"/>
    </source>
</evidence>
<dbReference type="InterPro" id="IPR001242">
    <property type="entry name" value="Condensation_dom"/>
</dbReference>
<dbReference type="InterPro" id="IPR036736">
    <property type="entry name" value="ACP-like_sf"/>
</dbReference>
<comment type="caution">
    <text evidence="5">The sequence shown here is derived from an EMBL/GenBank/DDBJ whole genome shotgun (WGS) entry which is preliminary data.</text>
</comment>
<dbReference type="InterPro" id="IPR001031">
    <property type="entry name" value="Thioesterase"/>
</dbReference>
<evidence type="ECO:0000259" key="4">
    <source>
        <dbReference type="PROSITE" id="PS50075"/>
    </source>
</evidence>
<reference evidence="5 6" key="1">
    <citation type="submission" date="2020-06" db="EMBL/GenBank/DDBJ databases">
        <title>Actinokineospora xiongansis sp. nov., isolated from soil of Baiyangdian.</title>
        <authorList>
            <person name="Zhang X."/>
        </authorList>
    </citation>
    <scope>NUCLEOTIDE SEQUENCE [LARGE SCALE GENOMIC DNA]</scope>
    <source>
        <strain evidence="5 6">HBU206404</strain>
    </source>
</reference>
<dbReference type="CDD" id="cd17646">
    <property type="entry name" value="A_NRPS_AB3403-like"/>
    <property type="match status" value="1"/>
</dbReference>
<dbReference type="InterPro" id="IPR042099">
    <property type="entry name" value="ANL_N_sf"/>
</dbReference>
<evidence type="ECO:0000256" key="1">
    <source>
        <dbReference type="ARBA" id="ARBA00001957"/>
    </source>
</evidence>
<dbReference type="NCBIfam" id="TIGR01733">
    <property type="entry name" value="AA-adenyl-dom"/>
    <property type="match status" value="2"/>
</dbReference>
<gene>
    <name evidence="5" type="ORF">GPZ80_23615</name>
</gene>
<dbReference type="Gene3D" id="3.40.50.12780">
    <property type="entry name" value="N-terminal domain of ligase-like"/>
    <property type="match status" value="2"/>
</dbReference>
<dbReference type="InterPro" id="IPR006162">
    <property type="entry name" value="Ppantetheine_attach_site"/>
</dbReference>
<evidence type="ECO:0000256" key="3">
    <source>
        <dbReference type="ARBA" id="ARBA00022553"/>
    </source>
</evidence>
<dbReference type="Pfam" id="PF00975">
    <property type="entry name" value="Thioesterase"/>
    <property type="match status" value="1"/>
</dbReference>
<name>A0ABR7LC39_9PSEU</name>
<dbReference type="InterPro" id="IPR045851">
    <property type="entry name" value="AMP-bd_C_sf"/>
</dbReference>
<keyword evidence="2" id="KW-0596">Phosphopantetheine</keyword>
<dbReference type="InterPro" id="IPR029058">
    <property type="entry name" value="AB_hydrolase_fold"/>
</dbReference>
<dbReference type="InterPro" id="IPR000873">
    <property type="entry name" value="AMP-dep_synth/lig_dom"/>
</dbReference>
<dbReference type="SMART" id="SM00823">
    <property type="entry name" value="PKS_PP"/>
    <property type="match status" value="2"/>
</dbReference>
<dbReference type="CDD" id="cd19531">
    <property type="entry name" value="LCL_NRPS-like"/>
    <property type="match status" value="1"/>
</dbReference>
<dbReference type="PROSITE" id="PS00012">
    <property type="entry name" value="PHOSPHOPANTETHEINE"/>
    <property type="match status" value="2"/>
</dbReference>
<dbReference type="Pfam" id="PF00501">
    <property type="entry name" value="AMP-binding"/>
    <property type="match status" value="2"/>
</dbReference>
<dbReference type="InterPro" id="IPR020845">
    <property type="entry name" value="AMP-binding_CS"/>
</dbReference>
<dbReference type="Gene3D" id="1.10.1200.10">
    <property type="entry name" value="ACP-like"/>
    <property type="match status" value="2"/>
</dbReference>
<dbReference type="PANTHER" id="PTHR45527">
    <property type="entry name" value="NONRIBOSOMAL PEPTIDE SYNTHETASE"/>
    <property type="match status" value="1"/>
</dbReference>
<dbReference type="SUPFAM" id="SSF47336">
    <property type="entry name" value="ACP-like"/>
    <property type="match status" value="2"/>
</dbReference>
<sequence>MTDTVDHDTSRAALRARLLAKRLSGTATRARDEITPAPRGGVLPTSFAQRRLWILDQLQPGGTEYLLTFGLRLRGALSKEAVRRALDGLAARHEVLRTRYTVVDGEPVQVIDPPGPVELSVVDITGLCAAEQDERLGELSTSDRTPVDLVAGPVFRAVLAILGPDHHALLVTTHHIATDGWSEDVLAREFGALYQGETLPEIPLQYADYAVWERESLPVDRSLDFWRSTLSGLSPLQLPTDRPHPPVRDHAGAEVTFTVPADVSAAVIRHARSLGATPYMALLAAFKIVLARYTGGTDIAVGTPVAGRERREVQDLVGLFLNTLVLRTDLSGDPTFTDVLSRVRATALDAYAHQDLPFERVVDALSPDRDPSRTPLFSVMFLSQVGAEASATAIGGLLAEPIHVGESSAKFDLSVAVAERADGTLAVALDYATALFDRDTIERLAGHFGALLAAVAANPATPISALDLMTAGEKDRLAEWNDTATAYPEATLPALFAAQVSHTPDAPAVRFEGTELTYAELDARANQVAHYLRSHGVGPESVVGVRLHRGHDLVAALLGVLKAGGAYLPLDPDYPADRLDFMVGDSRAALVIDEAIDVSGFPLSAVDPGTTPGSAAYVIYTSGSTGRPKGVLVDHRGIVNRLQWMQSAYGLDATDRVLQKTPYSFDVSVWEFFWPLTTGATLVVARPGGHRDPAYLASLIDDERITTLHFVPSMLRAFLTEPFTGLPSVRRMICSGEALPADLVTAAHERIGCELHNLYGPTEASVDVTAVQTHPGEPVTIGKPIANTRTHIVDRDLNPVPVGVPGELLLAGVQLARGYLGRPDLTAERFIPDPFGGSGERLYRTGDLARFRADGQIEYLGRLDHQVKVNGHRIELGEIEATLTAHPGVTDAAVTVRDGGLVAYVVGDADETVLRAHLRERLPESMVPARWVALPALPLTGSGKTDRKALPAPQSRRSALTVAYVPPSSPTEHAIAHAFADALGIDEIGVHDSFFQLGGDSMRAIRVVGALREHGFSLAVHDLFTHQSIAALAALVGDPGAALADEPLVERFGQLTPADRDLLPAGLVDAYPLARTQAGMVYEMLAANDRAVYQNVSCYRVHDESPFSFAALREAARILVDRHEILRTSFDLANFSETLQLVHERADLPIGFDDLRDADPATQRSIVDTFLVAERSRPFDLDRAPLLRYHVHQISDGEWWLTHTECHAILDGWSHTSVVAEFIALYKTIRRGERPELAPPPEVRFADFVAMERAALESAEDREFWRSKIGSADRFELPEAWASDVHSDKATIIDVPWADLLPRLRALASAANASLKSVLHSAHLTALRVVTGRERFFGGLVCNGRPERARGDEVFGMYLNTVPYAADLSARSWRALVGQVFAGEAELWPHRRYPMPAMQQEWSRSAELIEVAFGYLDFHVLDWKADSVGMVDDFSPSELGLEVWTFPGVLRLGARESRIARPHLDMLGRTYRRVLEAMAADPDGDPHAVTLHPVDLDLALRDDSRRVYPTDRLAHELIAAQAVSTPDAVALRRGADTETDIVTFRELDDEANRIAHWLRDRGVGPDVIVALRLPRGPELVTAMLAVLKAGGAFLPVDPDYPADRIAYMLEDSGTALVIDSPIDAAELPPTAPQTLVLPDNLAYVIYTSGSTGRPKGVGVPHRGALNLRHAQREHLDVRPGDAVLQFASPSFDASVWELLMALTNGAALVLPPADADPGDLRTQAGVVTHMTLPPSILDKLEPADFPALRVLVSAGEACPREQAVRWAAHARFINAYGPTETSVCATLTDVPADIAGSPSIGGPIGNVRVHVLDEKHRPVPLGVPGELCVGGQALARGYLNRPDLTADRFIPDPFGGPGERLYRTGDIVTRGLDGELRYRGRRDNQVKVRGFRIELGEVEAALTAHPEVAAAVVTVHNQTLVAYTRPAPGPGAAELREHLRGHLPAHLLPSQYIALDDFPLTPAGKIDRVALPAPESTRPEEAATYVEPRTDMERTIAAAWADALGVERVGVEDDFFDLGGHSLAMMRIIAALRVRHGVELRFRSFVEHRTVAGLARTIESTAPRAATSNALLWIREGGTGTPLVCVHPGGGSAHWYMKLAPHVREDVPIIGFEWPGPHDGATPTAEEMAERYVAELRRTQPAGPYRLFSWCGGSCVTTEMAHRLRSAGEEVTLILLDPGLDVHTRTEGWSEFGLIKRLEDLLTGPDPDLPERRAEILALLEHLVDDVDPDTGITLPEQGVGDVWPRAVRIWREVMEMDLRYRHRPYPGELHLIASDELTKGEHEVSVGQTFDDYLTRWRELTDGVHVHQVPGDHFGVMRPPNVSLLGAAISGVL</sequence>
<accession>A0ABR7LC39</accession>
<dbReference type="PROSITE" id="PS50075">
    <property type="entry name" value="CARRIER"/>
    <property type="match status" value="2"/>
</dbReference>
<dbReference type="Proteomes" id="UP000734823">
    <property type="component" value="Unassembled WGS sequence"/>
</dbReference>
<evidence type="ECO:0000313" key="6">
    <source>
        <dbReference type="Proteomes" id="UP000734823"/>
    </source>
</evidence>
<keyword evidence="6" id="KW-1185">Reference proteome</keyword>
<dbReference type="InterPro" id="IPR025110">
    <property type="entry name" value="AMP-bd_C"/>
</dbReference>
<dbReference type="RefSeq" id="WP_187223241.1">
    <property type="nucleotide sequence ID" value="NZ_JABVED010000014.1"/>
</dbReference>
<dbReference type="Gene3D" id="3.30.559.30">
    <property type="entry name" value="Nonribosomal peptide synthetase, condensation domain"/>
    <property type="match status" value="2"/>
</dbReference>
<dbReference type="Gene3D" id="3.30.559.10">
    <property type="entry name" value="Chloramphenicol acetyltransferase-like domain"/>
    <property type="match status" value="2"/>
</dbReference>